<keyword evidence="3" id="KW-0378">Hydrolase</keyword>
<evidence type="ECO:0000259" key="6">
    <source>
        <dbReference type="PROSITE" id="PS50054"/>
    </source>
</evidence>
<evidence type="ECO:0000259" key="7">
    <source>
        <dbReference type="PROSITE" id="PS50056"/>
    </source>
</evidence>
<organism evidence="8 9">
    <name type="scientific">Lactarius akahatsu</name>
    <dbReference type="NCBI Taxonomy" id="416441"/>
    <lineage>
        <taxon>Eukaryota</taxon>
        <taxon>Fungi</taxon>
        <taxon>Dikarya</taxon>
        <taxon>Basidiomycota</taxon>
        <taxon>Agaricomycotina</taxon>
        <taxon>Agaricomycetes</taxon>
        <taxon>Russulales</taxon>
        <taxon>Russulaceae</taxon>
        <taxon>Lactarius</taxon>
    </lineage>
</organism>
<dbReference type="EMBL" id="JAKELL010000041">
    <property type="protein sequence ID" value="KAH8988549.1"/>
    <property type="molecule type" value="Genomic_DNA"/>
</dbReference>
<dbReference type="PROSITE" id="PS00383">
    <property type="entry name" value="TYR_PHOSPHATASE_1"/>
    <property type="match status" value="1"/>
</dbReference>
<dbReference type="Gene3D" id="3.90.190.10">
    <property type="entry name" value="Protein tyrosine phosphatase superfamily"/>
    <property type="match status" value="2"/>
</dbReference>
<feature type="domain" description="Tyrosine specific protein phosphatases" evidence="7">
    <location>
        <begin position="68"/>
        <end position="126"/>
    </location>
</feature>
<keyword evidence="9" id="KW-1185">Reference proteome</keyword>
<dbReference type="GO" id="GO:0004725">
    <property type="term" value="F:protein tyrosine phosphatase activity"/>
    <property type="evidence" value="ECO:0007669"/>
    <property type="project" value="UniProtKB-EC"/>
</dbReference>
<feature type="domain" description="Tyrosine-protein phosphatase" evidence="6">
    <location>
        <begin position="8"/>
        <end position="147"/>
    </location>
</feature>
<comment type="caution">
    <text evidence="8">The sequence shown here is derived from an EMBL/GenBank/DDBJ whole genome shotgun (WGS) entry which is preliminary data.</text>
</comment>
<dbReference type="Pfam" id="PF00782">
    <property type="entry name" value="DSPc"/>
    <property type="match status" value="2"/>
</dbReference>
<dbReference type="InterPro" id="IPR016130">
    <property type="entry name" value="Tyr_Pase_AS"/>
</dbReference>
<dbReference type="SMART" id="SM00195">
    <property type="entry name" value="DSPc"/>
    <property type="match status" value="2"/>
</dbReference>
<name>A0AAD4LGH4_9AGAM</name>
<evidence type="ECO:0000256" key="3">
    <source>
        <dbReference type="ARBA" id="ARBA00022801"/>
    </source>
</evidence>
<dbReference type="InterPro" id="IPR020422">
    <property type="entry name" value="TYR_PHOSPHATASE_DUAL_dom"/>
</dbReference>
<proteinExistence type="inferred from homology"/>
<dbReference type="InterPro" id="IPR000387">
    <property type="entry name" value="Tyr_Pase_dom"/>
</dbReference>
<dbReference type="InterPro" id="IPR029021">
    <property type="entry name" value="Prot-tyrosine_phosphatase-like"/>
</dbReference>
<gene>
    <name evidence="8" type="ORF">EDB92DRAFT_1871098</name>
</gene>
<evidence type="ECO:0000313" key="9">
    <source>
        <dbReference type="Proteomes" id="UP001201163"/>
    </source>
</evidence>
<sequence length="393" mass="43091">MPNTANHNIDAVIDGQLYIGNLSAAKSIDLRRRFGITHIVSACPDYPLQGPNHLTIPVQDSEYEDILIHLPEACRFIRGALNGGGRVLVHCLMGISRSATVVAAYLMSARHITTHKAIALIKRARPQVQPNYGFIKELHVFEACNYELSPTNPTYRAWKRRHRQDVTSFLSSLSDTTCIIPEKLSLSSDFPTDPEQAACLVEYLGLTHCISLSPSATIPSNIGLKHSHIEIPSSNKAALLLSLPTVCQYIQDALEHRGRVLVHCLTESTAAIVACAYLMWSRRASYKQAYRTLHEALPLFNATESFTKLLELYATCNCSPSVDHPAVRGWLGAGYQYNVAIPAQRPSSAIVPLSPTRRTPGTALATPLPKQWTKAGNQAGHSLSSLRPVTLDG</sequence>
<dbReference type="GO" id="GO:0008138">
    <property type="term" value="F:protein tyrosine/serine/threonine phosphatase activity"/>
    <property type="evidence" value="ECO:0007669"/>
    <property type="project" value="TreeGrafter"/>
</dbReference>
<accession>A0AAD4LGH4</accession>
<dbReference type="PANTHER" id="PTHR45848:SF4">
    <property type="entry name" value="DUAL SPECIFICITY PROTEIN PHOSPHATASE 12"/>
    <property type="match status" value="1"/>
</dbReference>
<dbReference type="AlphaFoldDB" id="A0AAD4LGH4"/>
<reference evidence="8" key="1">
    <citation type="submission" date="2022-01" db="EMBL/GenBank/DDBJ databases">
        <title>Comparative genomics reveals a dynamic genome evolution in the ectomycorrhizal milk-cap (Lactarius) mushrooms.</title>
        <authorList>
            <consortium name="DOE Joint Genome Institute"/>
            <person name="Lebreton A."/>
            <person name="Tang N."/>
            <person name="Kuo A."/>
            <person name="LaButti K."/>
            <person name="Drula E."/>
            <person name="Barry K."/>
            <person name="Clum A."/>
            <person name="Lipzen A."/>
            <person name="Mousain D."/>
            <person name="Ng V."/>
            <person name="Wang R."/>
            <person name="Wang X."/>
            <person name="Dai Y."/>
            <person name="Henrissat B."/>
            <person name="Grigoriev I.V."/>
            <person name="Guerin-Laguette A."/>
            <person name="Yu F."/>
            <person name="Martin F.M."/>
        </authorList>
    </citation>
    <scope>NUCLEOTIDE SEQUENCE</scope>
    <source>
        <strain evidence="8">QP</strain>
    </source>
</reference>
<dbReference type="CDD" id="cd14498">
    <property type="entry name" value="DSP"/>
    <property type="match status" value="2"/>
</dbReference>
<dbReference type="PANTHER" id="PTHR45848">
    <property type="entry name" value="DUAL SPECIFICITY PROTEIN PHOSPHATASE 12 FAMILY MEMBER"/>
    <property type="match status" value="1"/>
</dbReference>
<dbReference type="InterPro" id="IPR000340">
    <property type="entry name" value="Dual-sp_phosphatase_cat-dom"/>
</dbReference>
<evidence type="ECO:0000256" key="4">
    <source>
        <dbReference type="ARBA" id="ARBA00022912"/>
    </source>
</evidence>
<evidence type="ECO:0000256" key="5">
    <source>
        <dbReference type="SAM" id="MobiDB-lite"/>
    </source>
</evidence>
<dbReference type="EC" id="3.1.3.48" evidence="2"/>
<dbReference type="PROSITE" id="PS50056">
    <property type="entry name" value="TYR_PHOSPHATASE_2"/>
    <property type="match status" value="1"/>
</dbReference>
<dbReference type="PROSITE" id="PS50054">
    <property type="entry name" value="TYR_PHOSPHATASE_DUAL"/>
    <property type="match status" value="1"/>
</dbReference>
<comment type="similarity">
    <text evidence="1">Belongs to the protein-tyrosine phosphatase family. Non-receptor class dual specificity subfamily.</text>
</comment>
<dbReference type="Proteomes" id="UP001201163">
    <property type="component" value="Unassembled WGS sequence"/>
</dbReference>
<keyword evidence="4" id="KW-0904">Protein phosphatase</keyword>
<feature type="compositionally biased region" description="Polar residues" evidence="5">
    <location>
        <begin position="374"/>
        <end position="387"/>
    </location>
</feature>
<evidence type="ECO:0000256" key="2">
    <source>
        <dbReference type="ARBA" id="ARBA00013064"/>
    </source>
</evidence>
<evidence type="ECO:0000256" key="1">
    <source>
        <dbReference type="ARBA" id="ARBA00008601"/>
    </source>
</evidence>
<dbReference type="SUPFAM" id="SSF52799">
    <property type="entry name" value="(Phosphotyrosine protein) phosphatases II"/>
    <property type="match status" value="2"/>
</dbReference>
<evidence type="ECO:0000313" key="8">
    <source>
        <dbReference type="EMBL" id="KAH8988549.1"/>
    </source>
</evidence>
<feature type="region of interest" description="Disordered" evidence="5">
    <location>
        <begin position="373"/>
        <end position="393"/>
    </location>
</feature>
<protein>
    <recommendedName>
        <fullName evidence="2">protein-tyrosine-phosphatase</fullName>
        <ecNumber evidence="2">3.1.3.48</ecNumber>
    </recommendedName>
</protein>